<keyword evidence="8" id="KW-1185">Reference proteome</keyword>
<dbReference type="SUPFAM" id="SSF55604">
    <property type="entry name" value="Glucose permease domain IIB"/>
    <property type="match status" value="1"/>
</dbReference>
<evidence type="ECO:0000256" key="2">
    <source>
        <dbReference type="ARBA" id="ARBA00022597"/>
    </source>
</evidence>
<accession>A0A6H2ENJ6</accession>
<comment type="caution">
    <text evidence="5">Lacks conserved residue(s) required for the propagation of feature annotation.</text>
</comment>
<evidence type="ECO:0000256" key="3">
    <source>
        <dbReference type="ARBA" id="ARBA00022679"/>
    </source>
</evidence>
<dbReference type="AlphaFoldDB" id="A0A6H2ENJ6"/>
<keyword evidence="3" id="KW-0808">Transferase</keyword>
<dbReference type="GO" id="GO:0008982">
    <property type="term" value="F:protein-N(PI)-phosphohistidine-sugar phosphotransferase activity"/>
    <property type="evidence" value="ECO:0007669"/>
    <property type="project" value="InterPro"/>
</dbReference>
<feature type="domain" description="PTS EIIB type-1" evidence="6">
    <location>
        <begin position="19"/>
        <end position="96"/>
    </location>
</feature>
<dbReference type="GO" id="GO:0005886">
    <property type="term" value="C:plasma membrane"/>
    <property type="evidence" value="ECO:0007669"/>
    <property type="project" value="TreeGrafter"/>
</dbReference>
<reference evidence="7 8" key="1">
    <citation type="submission" date="2020-03" db="EMBL/GenBank/DDBJ databases">
        <title>Complete genome of Arcanobacterium buesumensis sp. nov. strain 2701.</title>
        <authorList>
            <person name="Borowiak M."/>
            <person name="Alssahen M."/>
            <person name="Laemmler C."/>
            <person name="Malorny B."/>
            <person name="Hassan A."/>
            <person name="Prenger-Berninghoff E."/>
            <person name="Ploetz M."/>
            <person name="Abdulmawjood A."/>
        </authorList>
    </citation>
    <scope>NUCLEOTIDE SEQUENCE [LARGE SCALE GENOMIC DNA]</scope>
    <source>
        <strain evidence="7 8">2701</strain>
    </source>
</reference>
<dbReference type="PANTHER" id="PTHR30009">
    <property type="entry name" value="CYTOCHROME C-TYPE SYNTHESIS PROTEIN AND PTS TRANSMEMBRANE COMPONENT"/>
    <property type="match status" value="1"/>
</dbReference>
<dbReference type="InterPro" id="IPR001996">
    <property type="entry name" value="PTS_IIB_1"/>
</dbReference>
<keyword evidence="1" id="KW-0813">Transport</keyword>
<dbReference type="InterPro" id="IPR036878">
    <property type="entry name" value="Glu_permease_IIB"/>
</dbReference>
<proteinExistence type="predicted"/>
<organism evidence="7 8">
    <name type="scientific">Arcanobacterium buesumense</name>
    <dbReference type="NCBI Taxonomy" id="2722751"/>
    <lineage>
        <taxon>Bacteria</taxon>
        <taxon>Bacillati</taxon>
        <taxon>Actinomycetota</taxon>
        <taxon>Actinomycetes</taxon>
        <taxon>Actinomycetales</taxon>
        <taxon>Actinomycetaceae</taxon>
        <taxon>Arcanobacterium</taxon>
    </lineage>
</organism>
<evidence type="ECO:0000313" key="7">
    <source>
        <dbReference type="EMBL" id="QJC22650.1"/>
    </source>
</evidence>
<dbReference type="KEGG" id="arca:HC352_02330"/>
<evidence type="ECO:0000256" key="5">
    <source>
        <dbReference type="PROSITE-ProRule" id="PRU00421"/>
    </source>
</evidence>
<sequence length="96" mass="10030">MNAGGFPPAFATVGKVFVELVAQDFVLGLGGQKNILEVTPAYTRIRVKVASLGPVDEEILRAGGAYGVVRQKCYVQLIVGPGADQLAQEVSELVGA</sequence>
<dbReference type="Proteomes" id="UP000502298">
    <property type="component" value="Chromosome"/>
</dbReference>
<dbReference type="EMBL" id="CP050804">
    <property type="protein sequence ID" value="QJC22650.1"/>
    <property type="molecule type" value="Genomic_DNA"/>
</dbReference>
<evidence type="ECO:0000256" key="1">
    <source>
        <dbReference type="ARBA" id="ARBA00022448"/>
    </source>
</evidence>
<dbReference type="PANTHER" id="PTHR30009:SF4">
    <property type="entry name" value="PTS SYSTEM N-ACETYLGLUCOSAMINE-SPECIFIC EIICBA COMPONENT"/>
    <property type="match status" value="1"/>
</dbReference>
<dbReference type="GO" id="GO:0009401">
    <property type="term" value="P:phosphoenolpyruvate-dependent sugar phosphotransferase system"/>
    <property type="evidence" value="ECO:0007669"/>
    <property type="project" value="UniProtKB-KW"/>
</dbReference>
<gene>
    <name evidence="7" type="ORF">HC352_02330</name>
</gene>
<evidence type="ECO:0000313" key="8">
    <source>
        <dbReference type="Proteomes" id="UP000502298"/>
    </source>
</evidence>
<evidence type="ECO:0000256" key="4">
    <source>
        <dbReference type="ARBA" id="ARBA00022683"/>
    </source>
</evidence>
<keyword evidence="2" id="KW-0762">Sugar transport</keyword>
<name>A0A6H2ENJ6_9ACTO</name>
<evidence type="ECO:0000259" key="6">
    <source>
        <dbReference type="PROSITE" id="PS51098"/>
    </source>
</evidence>
<dbReference type="PROSITE" id="PS51098">
    <property type="entry name" value="PTS_EIIB_TYPE_1"/>
    <property type="match status" value="1"/>
</dbReference>
<dbReference type="GO" id="GO:0015764">
    <property type="term" value="P:N-acetylglucosamine transport"/>
    <property type="evidence" value="ECO:0007669"/>
    <property type="project" value="TreeGrafter"/>
</dbReference>
<protein>
    <submittedName>
        <fullName evidence="7">PTS transporter subunit EIIB</fullName>
    </submittedName>
</protein>
<dbReference type="InterPro" id="IPR050429">
    <property type="entry name" value="PTS_Glucose_EIICBA"/>
</dbReference>
<dbReference type="Gene3D" id="3.30.1360.60">
    <property type="entry name" value="Glucose permease domain IIB"/>
    <property type="match status" value="1"/>
</dbReference>
<keyword evidence="4" id="KW-0598">Phosphotransferase system</keyword>
<dbReference type="GO" id="GO:0090563">
    <property type="term" value="F:protein-phosphocysteine-sugar phosphotransferase activity"/>
    <property type="evidence" value="ECO:0007669"/>
    <property type="project" value="TreeGrafter"/>
</dbReference>